<proteinExistence type="predicted"/>
<evidence type="ECO:0000313" key="1">
    <source>
        <dbReference type="EMBL" id="QSX77761.1"/>
    </source>
</evidence>
<dbReference type="Proteomes" id="UP000639274">
    <property type="component" value="Chromosome"/>
</dbReference>
<keyword evidence="2" id="KW-1185">Reference proteome</keyword>
<protein>
    <submittedName>
        <fullName evidence="1">Uncharacterized protein</fullName>
    </submittedName>
</protein>
<dbReference type="EMBL" id="CP071518">
    <property type="protein sequence ID" value="QSX77761.1"/>
    <property type="molecule type" value="Genomic_DNA"/>
</dbReference>
<name>A0A974Y4G6_9GAMM</name>
<organism evidence="1 2">
    <name type="scientific">Agrilutibacter solisilvae</name>
    <dbReference type="NCBI Taxonomy" id="2763317"/>
    <lineage>
        <taxon>Bacteria</taxon>
        <taxon>Pseudomonadati</taxon>
        <taxon>Pseudomonadota</taxon>
        <taxon>Gammaproteobacteria</taxon>
        <taxon>Lysobacterales</taxon>
        <taxon>Lysobacteraceae</taxon>
        <taxon>Agrilutibacter</taxon>
    </lineage>
</organism>
<dbReference type="KEGG" id="lsf:I8J32_013630"/>
<dbReference type="RefSeq" id="WP_200615613.1">
    <property type="nucleotide sequence ID" value="NZ_CP071518.1"/>
</dbReference>
<sequence length="79" mass="9268">MASSNARKFDFKPREQLDLLVDEFERDVDHRLQELRTHLDARAESILSMTGADDDRHVCNRIDAILHRRGLRGQDLPER</sequence>
<accession>A0A974Y4G6</accession>
<evidence type="ECO:0000313" key="2">
    <source>
        <dbReference type="Proteomes" id="UP000639274"/>
    </source>
</evidence>
<gene>
    <name evidence="1" type="ORF">I8J32_013630</name>
</gene>
<reference evidence="1 2" key="1">
    <citation type="submission" date="2021-03" db="EMBL/GenBank/DDBJ databases">
        <title>Lysobacter sp. nov. isolated from soil of gangwondo yeongwol, south Korea.</title>
        <authorList>
            <person name="Kim K.R."/>
            <person name="Kim K.H."/>
            <person name="Jeon C.O."/>
        </authorList>
    </citation>
    <scope>NUCLEOTIDE SEQUENCE [LARGE SCALE GENOMIC DNA]</scope>
    <source>
        <strain evidence="1 2">R19</strain>
    </source>
</reference>
<dbReference type="AlphaFoldDB" id="A0A974Y4G6"/>